<dbReference type="InterPro" id="IPR001647">
    <property type="entry name" value="HTH_TetR"/>
</dbReference>
<dbReference type="SUPFAM" id="SSF46689">
    <property type="entry name" value="Homeodomain-like"/>
    <property type="match status" value="1"/>
</dbReference>
<evidence type="ECO:0000313" key="7">
    <source>
        <dbReference type="Proteomes" id="UP000596427"/>
    </source>
</evidence>
<protein>
    <submittedName>
        <fullName evidence="6">TetR/AcrR family transcriptional regulator</fullName>
    </submittedName>
</protein>
<feature type="domain" description="HTH tetR-type" evidence="5">
    <location>
        <begin position="22"/>
        <end position="82"/>
    </location>
</feature>
<dbReference type="PROSITE" id="PS50977">
    <property type="entry name" value="HTH_TETR_2"/>
    <property type="match status" value="1"/>
</dbReference>
<keyword evidence="7" id="KW-1185">Reference proteome</keyword>
<dbReference type="PANTHER" id="PTHR30055">
    <property type="entry name" value="HTH-TYPE TRANSCRIPTIONAL REGULATOR RUTR"/>
    <property type="match status" value="1"/>
</dbReference>
<dbReference type="AlphaFoldDB" id="A0A974PPF5"/>
<proteinExistence type="predicted"/>
<evidence type="ECO:0000256" key="1">
    <source>
        <dbReference type="ARBA" id="ARBA00023015"/>
    </source>
</evidence>
<dbReference type="InterPro" id="IPR041490">
    <property type="entry name" value="KstR2_TetR_C"/>
</dbReference>
<dbReference type="SUPFAM" id="SSF48498">
    <property type="entry name" value="Tetracyclin repressor-like, C-terminal domain"/>
    <property type="match status" value="1"/>
</dbReference>
<dbReference type="InterPro" id="IPR050109">
    <property type="entry name" value="HTH-type_TetR-like_transc_reg"/>
</dbReference>
<dbReference type="Pfam" id="PF00440">
    <property type="entry name" value="TetR_N"/>
    <property type="match status" value="1"/>
</dbReference>
<name>A0A974PPF5_9HYPH</name>
<reference evidence="6 7" key="1">
    <citation type="submission" date="2020-10" db="EMBL/GenBank/DDBJ databases">
        <title>Degradation of 1,4-Dioxane by Xanthobacter sp. YN2, via a Novel Group-2 Soluble Di-Iron Monooxygenase.</title>
        <authorList>
            <person name="Ma F."/>
            <person name="Wang Y."/>
            <person name="Yang J."/>
            <person name="Guo H."/>
            <person name="Su D."/>
            <person name="Yu L."/>
        </authorList>
    </citation>
    <scope>NUCLEOTIDE SEQUENCE [LARGE SCALE GENOMIC DNA]</scope>
    <source>
        <strain evidence="6 7">YN2</strain>
    </source>
</reference>
<dbReference type="Gene3D" id="1.10.10.60">
    <property type="entry name" value="Homeodomain-like"/>
    <property type="match status" value="1"/>
</dbReference>
<dbReference type="Proteomes" id="UP000596427">
    <property type="component" value="Chromosome"/>
</dbReference>
<evidence type="ECO:0000313" key="6">
    <source>
        <dbReference type="EMBL" id="QRG07347.1"/>
    </source>
</evidence>
<organism evidence="6 7">
    <name type="scientific">Xanthobacter dioxanivorans</name>
    <dbReference type="NCBI Taxonomy" id="2528964"/>
    <lineage>
        <taxon>Bacteria</taxon>
        <taxon>Pseudomonadati</taxon>
        <taxon>Pseudomonadota</taxon>
        <taxon>Alphaproteobacteria</taxon>
        <taxon>Hyphomicrobiales</taxon>
        <taxon>Xanthobacteraceae</taxon>
        <taxon>Xanthobacter</taxon>
    </lineage>
</organism>
<keyword evidence="3" id="KW-0804">Transcription</keyword>
<evidence type="ECO:0000256" key="3">
    <source>
        <dbReference type="ARBA" id="ARBA00023163"/>
    </source>
</evidence>
<keyword evidence="2 4" id="KW-0238">DNA-binding</keyword>
<dbReference type="GO" id="GO:0003700">
    <property type="term" value="F:DNA-binding transcription factor activity"/>
    <property type="evidence" value="ECO:0007669"/>
    <property type="project" value="TreeGrafter"/>
</dbReference>
<accession>A0A974PPF5</accession>
<dbReference type="EMBL" id="CP063362">
    <property type="protein sequence ID" value="QRG07347.1"/>
    <property type="molecule type" value="Genomic_DNA"/>
</dbReference>
<dbReference type="RefSeq" id="WP_203194261.1">
    <property type="nucleotide sequence ID" value="NZ_CP063362.1"/>
</dbReference>
<dbReference type="Gene3D" id="1.10.357.10">
    <property type="entry name" value="Tetracycline Repressor, domain 2"/>
    <property type="match status" value="1"/>
</dbReference>
<gene>
    <name evidence="6" type="ORF">EZH22_02685</name>
</gene>
<dbReference type="InterPro" id="IPR009057">
    <property type="entry name" value="Homeodomain-like_sf"/>
</dbReference>
<evidence type="ECO:0000256" key="2">
    <source>
        <dbReference type="ARBA" id="ARBA00023125"/>
    </source>
</evidence>
<dbReference type="Pfam" id="PF17932">
    <property type="entry name" value="TetR_C_24"/>
    <property type="match status" value="1"/>
</dbReference>
<dbReference type="KEGG" id="xdi:EZH22_02685"/>
<dbReference type="InterPro" id="IPR036271">
    <property type="entry name" value="Tet_transcr_reg_TetR-rel_C_sf"/>
</dbReference>
<evidence type="ECO:0000256" key="4">
    <source>
        <dbReference type="PROSITE-ProRule" id="PRU00335"/>
    </source>
</evidence>
<keyword evidence="1" id="KW-0805">Transcription regulation</keyword>
<sequence>MGKAGAPEKTRTRRHANRLPAEKRISDIMLAARQVFTERGYDDALISEIAERAGVVEGSIYRFFTNKRDLLVKVVESWYEEMLEEDSAQFSAVRGTWNQIRFVVLQHLYSIRREPGLSRLVFQKLRSEPTYRATRVFQLNQAYTHRIVDIVRAAVAAGELRPDVSAGLVRDLIFGGVEHRTWAFLRNEGDFDPVALADDLTNMVYRAMAIPAEDRPDRLEKAAERLEKAAERLERLVDDPAR</sequence>
<dbReference type="GO" id="GO:0000976">
    <property type="term" value="F:transcription cis-regulatory region binding"/>
    <property type="evidence" value="ECO:0007669"/>
    <property type="project" value="TreeGrafter"/>
</dbReference>
<evidence type="ECO:0000259" key="5">
    <source>
        <dbReference type="PROSITE" id="PS50977"/>
    </source>
</evidence>
<feature type="DNA-binding region" description="H-T-H motif" evidence="4">
    <location>
        <begin position="45"/>
        <end position="64"/>
    </location>
</feature>
<dbReference type="PRINTS" id="PR00455">
    <property type="entry name" value="HTHTETR"/>
</dbReference>
<dbReference type="PANTHER" id="PTHR30055:SF234">
    <property type="entry name" value="HTH-TYPE TRANSCRIPTIONAL REGULATOR BETI"/>
    <property type="match status" value="1"/>
</dbReference>